<comment type="subcellular location">
    <subcellularLocation>
        <location evidence="1">Membrane</location>
        <topology evidence="1">Multi-pass membrane protein</topology>
    </subcellularLocation>
</comment>
<feature type="transmembrane region" description="Helical" evidence="7">
    <location>
        <begin position="147"/>
        <end position="167"/>
    </location>
</feature>
<evidence type="ECO:0000256" key="5">
    <source>
        <dbReference type="ARBA" id="ARBA00022989"/>
    </source>
</evidence>
<evidence type="ECO:0000256" key="1">
    <source>
        <dbReference type="ARBA" id="ARBA00004141"/>
    </source>
</evidence>
<feature type="transmembrane region" description="Helical" evidence="7">
    <location>
        <begin position="109"/>
        <end position="127"/>
    </location>
</feature>
<feature type="transmembrane region" description="Helical" evidence="7">
    <location>
        <begin position="82"/>
        <end position="102"/>
    </location>
</feature>
<evidence type="ECO:0000256" key="2">
    <source>
        <dbReference type="ARBA" id="ARBA00005551"/>
    </source>
</evidence>
<dbReference type="AlphaFoldDB" id="A0ABD5PLE2"/>
<dbReference type="Gene3D" id="1.20.1530.20">
    <property type="match status" value="1"/>
</dbReference>
<dbReference type="PANTHER" id="PTHR42751:SF6">
    <property type="entry name" value="CONSERVED INTEGRAL MEMBRANE TRANSPORT PROTEIN-RELATED"/>
    <property type="match status" value="1"/>
</dbReference>
<keyword evidence="3" id="KW-0813">Transport</keyword>
<organism evidence="10 11">
    <name type="scientific">Halosolutus amylolyticus</name>
    <dbReference type="NCBI Taxonomy" id="2932267"/>
    <lineage>
        <taxon>Archaea</taxon>
        <taxon>Methanobacteriati</taxon>
        <taxon>Methanobacteriota</taxon>
        <taxon>Stenosarchaea group</taxon>
        <taxon>Halobacteria</taxon>
        <taxon>Halobacteriales</taxon>
        <taxon>Natrialbaceae</taxon>
        <taxon>Halosolutus</taxon>
    </lineage>
</organism>
<dbReference type="EMBL" id="JBHSFA010000002">
    <property type="protein sequence ID" value="MFC4541397.1"/>
    <property type="molecule type" value="Genomic_DNA"/>
</dbReference>
<dbReference type="Pfam" id="PF02254">
    <property type="entry name" value="TrkA_N"/>
    <property type="match status" value="1"/>
</dbReference>
<dbReference type="InterPro" id="IPR038770">
    <property type="entry name" value="Na+/solute_symporter_sf"/>
</dbReference>
<dbReference type="SUPFAM" id="SSF51735">
    <property type="entry name" value="NAD(P)-binding Rossmann-fold domains"/>
    <property type="match status" value="1"/>
</dbReference>
<comment type="similarity">
    <text evidence="2">Belongs to the monovalent cation:proton antiporter 2 (CPA2) transporter (TC 2.A.37) family.</text>
</comment>
<feature type="transmembrane region" description="Helical" evidence="7">
    <location>
        <begin position="174"/>
        <end position="192"/>
    </location>
</feature>
<name>A0ABD5PLE2_9EURY</name>
<keyword evidence="11" id="KW-1185">Reference proteome</keyword>
<feature type="domain" description="RCK N-terminal" evidence="9">
    <location>
        <begin position="399"/>
        <end position="504"/>
    </location>
</feature>
<dbReference type="InterPro" id="IPR003148">
    <property type="entry name" value="RCK_N"/>
</dbReference>
<dbReference type="GO" id="GO:0016020">
    <property type="term" value="C:membrane"/>
    <property type="evidence" value="ECO:0007669"/>
    <property type="project" value="UniProtKB-SubCell"/>
</dbReference>
<evidence type="ECO:0000313" key="10">
    <source>
        <dbReference type="EMBL" id="MFC4541397.1"/>
    </source>
</evidence>
<proteinExistence type="inferred from homology"/>
<gene>
    <name evidence="10" type="ORF">ACFO5R_05595</name>
</gene>
<evidence type="ECO:0000256" key="3">
    <source>
        <dbReference type="ARBA" id="ARBA00022448"/>
    </source>
</evidence>
<feature type="domain" description="Cation/H+ exchanger transmembrane" evidence="8">
    <location>
        <begin position="13"/>
        <end position="357"/>
    </location>
</feature>
<dbReference type="RefSeq" id="WP_250139526.1">
    <property type="nucleotide sequence ID" value="NZ_JALIQP010000001.1"/>
</dbReference>
<dbReference type="Pfam" id="PF00999">
    <property type="entry name" value="Na_H_Exchanger"/>
    <property type="match status" value="1"/>
</dbReference>
<sequence>MSELVTALSVIFVVGGAFLLVANRFDLPTIPFLILAGLVTGTVIEERLTLELARYGIALLVFAFGARIQFDAIRFVLDDSELVAIGQVVVTGSIGVATGVLVGLSAEQATYLGVAAALSSTTVGTSLLEPDVRENLVHGRLAESIQFVHDVLAIVFVLTMSVGAATAPSIATKLGFGVAIVGTGVLINRVLFEYVGVLADESDEVMIVSVVALLVAFLTAAELVGVSIVVGAFAAGLAVRHEPAEHIGVLNGLASITDFFAAVFFVTLGALVSVPTADAVIVAATLVVLTVVVKPAVTIGLLIHTGYEARSATLTGLTLDQISEFALVIAIEALLLGILGQSVFDAIVLTAALTMITSSLSHRHAERVYRTLTDRGLLASHHEKVDERSAVPDDVSDHVVIVGYGRQGQRLVETCEDVDRPYVVIENDPALLTALDAQCAGYVFGNAMEPYTREKASLEDARLIVSTVDSTSLSDRLLSLADGTDVILRARSTERAFDLLDRGALYVNVPDRLAADRLVEHIEELIEGDRSRESLRRWHVAELDERSVHGYHTAADELRATR</sequence>
<evidence type="ECO:0000256" key="7">
    <source>
        <dbReference type="SAM" id="Phobius"/>
    </source>
</evidence>
<feature type="transmembrane region" description="Helical" evidence="7">
    <location>
        <begin position="280"/>
        <end position="304"/>
    </location>
</feature>
<feature type="transmembrane region" description="Helical" evidence="7">
    <location>
        <begin position="52"/>
        <end position="70"/>
    </location>
</feature>
<keyword evidence="4 7" id="KW-0812">Transmembrane</keyword>
<feature type="transmembrane region" description="Helical" evidence="7">
    <location>
        <begin position="29"/>
        <end position="45"/>
    </location>
</feature>
<dbReference type="Proteomes" id="UP001595898">
    <property type="component" value="Unassembled WGS sequence"/>
</dbReference>
<evidence type="ECO:0000259" key="8">
    <source>
        <dbReference type="Pfam" id="PF00999"/>
    </source>
</evidence>
<evidence type="ECO:0000256" key="6">
    <source>
        <dbReference type="ARBA" id="ARBA00023136"/>
    </source>
</evidence>
<keyword evidence="6 7" id="KW-0472">Membrane</keyword>
<protein>
    <submittedName>
        <fullName evidence="10">Cation:proton antiporter</fullName>
    </submittedName>
</protein>
<dbReference type="PANTHER" id="PTHR42751">
    <property type="entry name" value="SODIUM/HYDROGEN EXCHANGER FAMILY/TRKA DOMAIN PROTEIN"/>
    <property type="match status" value="1"/>
</dbReference>
<dbReference type="InterPro" id="IPR006153">
    <property type="entry name" value="Cation/H_exchanger_TM"/>
</dbReference>
<evidence type="ECO:0000256" key="4">
    <source>
        <dbReference type="ARBA" id="ARBA00022692"/>
    </source>
</evidence>
<evidence type="ECO:0000259" key="9">
    <source>
        <dbReference type="Pfam" id="PF02254"/>
    </source>
</evidence>
<feature type="transmembrane region" description="Helical" evidence="7">
    <location>
        <begin position="212"/>
        <end position="237"/>
    </location>
</feature>
<comment type="caution">
    <text evidence="10">The sequence shown here is derived from an EMBL/GenBank/DDBJ whole genome shotgun (WGS) entry which is preliminary data.</text>
</comment>
<feature type="transmembrane region" description="Helical" evidence="7">
    <location>
        <begin position="249"/>
        <end position="274"/>
    </location>
</feature>
<reference evidence="10 11" key="1">
    <citation type="journal article" date="2019" name="Int. J. Syst. Evol. Microbiol.">
        <title>The Global Catalogue of Microorganisms (GCM) 10K type strain sequencing project: providing services to taxonomists for standard genome sequencing and annotation.</title>
        <authorList>
            <consortium name="The Broad Institute Genomics Platform"/>
            <consortium name="The Broad Institute Genome Sequencing Center for Infectious Disease"/>
            <person name="Wu L."/>
            <person name="Ma J."/>
        </authorList>
    </citation>
    <scope>NUCLEOTIDE SEQUENCE [LARGE SCALE GENOMIC DNA]</scope>
    <source>
        <strain evidence="10 11">WLHS5</strain>
    </source>
</reference>
<keyword evidence="5 7" id="KW-1133">Transmembrane helix</keyword>
<feature type="transmembrane region" description="Helical" evidence="7">
    <location>
        <begin position="325"/>
        <end position="353"/>
    </location>
</feature>
<accession>A0ABD5PLE2</accession>
<dbReference type="Gene3D" id="3.40.50.720">
    <property type="entry name" value="NAD(P)-binding Rossmann-like Domain"/>
    <property type="match status" value="1"/>
</dbReference>
<evidence type="ECO:0000313" key="11">
    <source>
        <dbReference type="Proteomes" id="UP001595898"/>
    </source>
</evidence>
<dbReference type="InterPro" id="IPR036291">
    <property type="entry name" value="NAD(P)-bd_dom_sf"/>
</dbReference>